<dbReference type="RefSeq" id="WP_166221877.1">
    <property type="nucleotide sequence ID" value="NZ_CP049801.1"/>
</dbReference>
<evidence type="ECO:0000313" key="4">
    <source>
        <dbReference type="Proteomes" id="UP000502297"/>
    </source>
</evidence>
<feature type="region of interest" description="Disordered" evidence="1">
    <location>
        <begin position="287"/>
        <end position="322"/>
    </location>
</feature>
<evidence type="ECO:0000313" key="3">
    <source>
        <dbReference type="EMBL" id="QIO05007.1"/>
    </source>
</evidence>
<dbReference type="AlphaFoldDB" id="A0A6G8RT08"/>
<protein>
    <submittedName>
        <fullName evidence="3">Inovirus Gp2 family protein</fullName>
    </submittedName>
</protein>
<reference evidence="3 4" key="1">
    <citation type="submission" date="2020-03" db="EMBL/GenBank/DDBJ databases">
        <authorList>
            <person name="Zhu W."/>
        </authorList>
    </citation>
    <scope>NUCLEOTIDE SEQUENCE [LARGE SCALE GENOMIC DNA]</scope>
    <source>
        <strain evidence="3 4">323-1</strain>
    </source>
</reference>
<organism evidence="3 4">
    <name type="scientific">Acinetobacter shaoyimingii</name>
    <dbReference type="NCBI Taxonomy" id="2715164"/>
    <lineage>
        <taxon>Bacteria</taxon>
        <taxon>Pseudomonadati</taxon>
        <taxon>Pseudomonadota</taxon>
        <taxon>Gammaproteobacteria</taxon>
        <taxon>Moraxellales</taxon>
        <taxon>Moraxellaceae</taxon>
        <taxon>Acinetobacter</taxon>
    </lineage>
</organism>
<proteinExistence type="predicted"/>
<evidence type="ECO:0000259" key="2">
    <source>
        <dbReference type="Pfam" id="PF11726"/>
    </source>
</evidence>
<evidence type="ECO:0000256" key="1">
    <source>
        <dbReference type="SAM" id="MobiDB-lite"/>
    </source>
</evidence>
<feature type="domain" description="YagK/YfjJ C-terminal" evidence="2">
    <location>
        <begin position="138"/>
        <end position="284"/>
    </location>
</feature>
<feature type="compositionally biased region" description="Basic and acidic residues" evidence="1">
    <location>
        <begin position="287"/>
        <end position="296"/>
    </location>
</feature>
<accession>A0A6G8RT08</accession>
<sequence length="322" mass="37872">MYQNIQYDQLYHEAEVLAAVDHFIQEVCLGSYDLYHQNLMIDLQKLVPSFKPIYNADFSYCNSVLIFIEVVKIIDYTLSLMPQGNYGSITNFDEMIVWHILTYIQSLSGCIQQQLMNYQQRELKNQQSLFDYTYTLIHHYARTLVVRVDLSIKKEYQALYNIQAFNLALDIMLRRIADQDTCFSHLYGYAWALEHGITKGYHCHLLLMYDGNEHHRDYALGEWVGQCWEQITHGCGYIFNCNHSDYKAKFEAMGTLGVGMIHRNNANEVYNFLNYIVPYLVNEEKEQQHPRVKDSTNMRSFGTGQFNSKNRRRIEFSSNDSK</sequence>
<gene>
    <name evidence="3" type="ORF">G8E00_02980</name>
</gene>
<dbReference type="Proteomes" id="UP000502297">
    <property type="component" value="Chromosome"/>
</dbReference>
<dbReference type="KEGG" id="asha:G8E00_02980"/>
<keyword evidence="4" id="KW-1185">Reference proteome</keyword>
<dbReference type="Pfam" id="PF11726">
    <property type="entry name" value="YagK_YfjJ_C"/>
    <property type="match status" value="1"/>
</dbReference>
<dbReference type="InterPro" id="IPR057271">
    <property type="entry name" value="YagK_YfjJ_C"/>
</dbReference>
<feature type="compositionally biased region" description="Polar residues" evidence="1">
    <location>
        <begin position="297"/>
        <end position="308"/>
    </location>
</feature>
<dbReference type="EMBL" id="CP049801">
    <property type="protein sequence ID" value="QIO05007.1"/>
    <property type="molecule type" value="Genomic_DNA"/>
</dbReference>
<name>A0A6G8RT08_9GAMM</name>